<feature type="compositionally biased region" description="Acidic residues" evidence="1">
    <location>
        <begin position="40"/>
        <end position="50"/>
    </location>
</feature>
<evidence type="ECO:0000313" key="3">
    <source>
        <dbReference type="Proteomes" id="UP000613401"/>
    </source>
</evidence>
<feature type="region of interest" description="Disordered" evidence="1">
    <location>
        <begin position="40"/>
        <end position="60"/>
    </location>
</feature>
<organism evidence="2 3">
    <name type="scientific">Colletotrichum gloeosporioides</name>
    <name type="common">Anthracnose fungus</name>
    <name type="synonym">Glomerella cingulata</name>
    <dbReference type="NCBI Taxonomy" id="474922"/>
    <lineage>
        <taxon>Eukaryota</taxon>
        <taxon>Fungi</taxon>
        <taxon>Dikarya</taxon>
        <taxon>Ascomycota</taxon>
        <taxon>Pezizomycotina</taxon>
        <taxon>Sordariomycetes</taxon>
        <taxon>Hypocreomycetidae</taxon>
        <taxon>Glomerellales</taxon>
        <taxon>Glomerellaceae</taxon>
        <taxon>Colletotrichum</taxon>
        <taxon>Colletotrichum gloeosporioides species complex</taxon>
    </lineage>
</organism>
<keyword evidence="3" id="KW-1185">Reference proteome</keyword>
<accession>A0A8H4FDV3</accession>
<dbReference type="RefSeq" id="XP_045257405.1">
    <property type="nucleotide sequence ID" value="XM_045408100.1"/>
</dbReference>
<proteinExistence type="predicted"/>
<name>A0A8H4FDV3_COLGL</name>
<reference evidence="2" key="1">
    <citation type="journal article" date="2020" name="Phytopathology">
        <title>Genome sequence and comparative analysis of Colletotrichum gloeosporioides isolated from Liriodendron leaves.</title>
        <authorList>
            <person name="Fu F.F."/>
            <person name="Hao Z."/>
            <person name="Wang P."/>
            <person name="Lu Y."/>
            <person name="Xue L.J."/>
            <person name="Wei G."/>
            <person name="Tian Y."/>
            <person name="Baishi H."/>
            <person name="Xu H."/>
            <person name="Shi J."/>
            <person name="Cheng T."/>
            <person name="Wang G."/>
            <person name="Yi Y."/>
            <person name="Chen J."/>
        </authorList>
    </citation>
    <scope>NUCLEOTIDE SEQUENCE</scope>
    <source>
        <strain evidence="2">Lc1</strain>
    </source>
</reference>
<comment type="caution">
    <text evidence="2">The sequence shown here is derived from an EMBL/GenBank/DDBJ whole genome shotgun (WGS) entry which is preliminary data.</text>
</comment>
<gene>
    <name evidence="2" type="ORF">GCG54_00008128</name>
</gene>
<dbReference type="AlphaFoldDB" id="A0A8H4FDV3"/>
<sequence>MSSNTCPEYVNDEDAMAVDSPVEQQSPSGMAKLMIEDDLNAGEPMCLDEPETQHTSGAER</sequence>
<dbReference type="Proteomes" id="UP000613401">
    <property type="component" value="Unassembled WGS sequence"/>
</dbReference>
<dbReference type="EMBL" id="WVTB01000100">
    <property type="protein sequence ID" value="KAF3798245.1"/>
    <property type="molecule type" value="Genomic_DNA"/>
</dbReference>
<protein>
    <submittedName>
        <fullName evidence="2">Uncharacterized protein</fullName>
    </submittedName>
</protein>
<evidence type="ECO:0000256" key="1">
    <source>
        <dbReference type="SAM" id="MobiDB-lite"/>
    </source>
</evidence>
<dbReference type="GeneID" id="69015269"/>
<evidence type="ECO:0000313" key="2">
    <source>
        <dbReference type="EMBL" id="KAF3798245.1"/>
    </source>
</evidence>
<reference evidence="2" key="2">
    <citation type="submission" date="2020-03" db="EMBL/GenBank/DDBJ databases">
        <authorList>
            <person name="Fu F.-F."/>
            <person name="Chen J."/>
        </authorList>
    </citation>
    <scope>NUCLEOTIDE SEQUENCE</scope>
    <source>
        <strain evidence="2">Lc1</strain>
    </source>
</reference>